<gene>
    <name evidence="2" type="ORF">J2S41_007027</name>
</gene>
<reference evidence="2" key="1">
    <citation type="submission" date="2023-07" db="EMBL/GenBank/DDBJ databases">
        <title>Sequencing the genomes of 1000 actinobacteria strains.</title>
        <authorList>
            <person name="Klenk H.-P."/>
        </authorList>
    </citation>
    <scope>NUCLEOTIDE SEQUENCE</scope>
    <source>
        <strain evidence="2">DSM 44707</strain>
    </source>
</reference>
<dbReference type="EMBL" id="JAVDYB010000001">
    <property type="protein sequence ID" value="MDR7280249.1"/>
    <property type="molecule type" value="Genomic_DNA"/>
</dbReference>
<name>A0AAE3YUP7_9ACTN</name>
<dbReference type="AlphaFoldDB" id="A0AAE3YUP7"/>
<keyword evidence="1" id="KW-0812">Transmembrane</keyword>
<accession>A0AAE3YUP7</accession>
<keyword evidence="1" id="KW-1133">Transmembrane helix</keyword>
<organism evidence="2 3">
    <name type="scientific">Catenuloplanes atrovinosus</name>
    <dbReference type="NCBI Taxonomy" id="137266"/>
    <lineage>
        <taxon>Bacteria</taxon>
        <taxon>Bacillati</taxon>
        <taxon>Actinomycetota</taxon>
        <taxon>Actinomycetes</taxon>
        <taxon>Micromonosporales</taxon>
        <taxon>Micromonosporaceae</taxon>
        <taxon>Catenuloplanes</taxon>
    </lineage>
</organism>
<protein>
    <submittedName>
        <fullName evidence="2">Uncharacterized protein</fullName>
    </submittedName>
</protein>
<keyword evidence="1" id="KW-0472">Membrane</keyword>
<dbReference type="RefSeq" id="WP_310374511.1">
    <property type="nucleotide sequence ID" value="NZ_JAVDYB010000001.1"/>
</dbReference>
<keyword evidence="3" id="KW-1185">Reference proteome</keyword>
<feature type="transmembrane region" description="Helical" evidence="1">
    <location>
        <begin position="50"/>
        <end position="68"/>
    </location>
</feature>
<proteinExistence type="predicted"/>
<evidence type="ECO:0000256" key="1">
    <source>
        <dbReference type="SAM" id="Phobius"/>
    </source>
</evidence>
<dbReference type="Proteomes" id="UP001183643">
    <property type="component" value="Unassembled WGS sequence"/>
</dbReference>
<evidence type="ECO:0000313" key="2">
    <source>
        <dbReference type="EMBL" id="MDR7280249.1"/>
    </source>
</evidence>
<comment type="caution">
    <text evidence="2">The sequence shown here is derived from an EMBL/GenBank/DDBJ whole genome shotgun (WGS) entry which is preliminary data.</text>
</comment>
<evidence type="ECO:0000313" key="3">
    <source>
        <dbReference type="Proteomes" id="UP001183643"/>
    </source>
</evidence>
<sequence>MTTEQPPGAPPANPYEELTNAYYAPGRGGYGAAPQAMWAPPPTRSWKGPVAVGAVALVMVGFGAVFGANEFARTRVCEAVAASTPAQTTTATTAGTPAVQTTRTVATEAEREQSAQQLRDEIDATRRFTALLVVDTDLKVAVNGLTTDVETMLRLNEEVKTITAAQRTEYAQKVVTVAQDLDGHWRAAQRACGQAETGLFPAQPS</sequence>